<proteinExistence type="predicted"/>
<name>T0HFB2_9SPHN</name>
<dbReference type="AlphaFoldDB" id="T0HFB2"/>
<accession>T0HFB2</accession>
<gene>
    <name evidence="1" type="ORF">RLDS_21465</name>
</gene>
<protein>
    <submittedName>
        <fullName evidence="1">Uncharacterized protein</fullName>
    </submittedName>
</protein>
<reference evidence="1 2" key="1">
    <citation type="journal article" date="2013" name="Genome Announc.">
        <title>Draft Genome Sequence of Sphingobium lactosutens Strain DS20T, Isolated from a Hexachlorocyclohexane Dumpsite.</title>
        <authorList>
            <person name="Kumar R."/>
            <person name="Dwivedi V."/>
            <person name="Negi V."/>
            <person name="Khurana J.P."/>
            <person name="Lal R."/>
        </authorList>
    </citation>
    <scope>NUCLEOTIDE SEQUENCE [LARGE SCALE GENOMIC DNA]</scope>
    <source>
        <strain evidence="1 2">DS20</strain>
    </source>
</reference>
<dbReference type="EMBL" id="ATDP01000106">
    <property type="protein sequence ID" value="EQB11702.1"/>
    <property type="molecule type" value="Genomic_DNA"/>
</dbReference>
<sequence length="48" mass="5599">MLARQSKQPMTFIIFDNISIYVGLQVVNKAMVKPLRLAERDQSHFLYS</sequence>
<keyword evidence="2" id="KW-1185">Reference proteome</keyword>
<dbReference type="Proteomes" id="UP000015531">
    <property type="component" value="Unassembled WGS sequence"/>
</dbReference>
<dbReference type="PATRIC" id="fig|1331060.3.peg.4151"/>
<organism evidence="1 2">
    <name type="scientific">Sphingobium lactosutens DS20</name>
    <dbReference type="NCBI Taxonomy" id="1331060"/>
    <lineage>
        <taxon>Bacteria</taxon>
        <taxon>Pseudomonadati</taxon>
        <taxon>Pseudomonadota</taxon>
        <taxon>Alphaproteobacteria</taxon>
        <taxon>Sphingomonadales</taxon>
        <taxon>Sphingomonadaceae</taxon>
        <taxon>Sphingobium</taxon>
    </lineage>
</organism>
<evidence type="ECO:0000313" key="2">
    <source>
        <dbReference type="Proteomes" id="UP000015531"/>
    </source>
</evidence>
<evidence type="ECO:0000313" key="1">
    <source>
        <dbReference type="EMBL" id="EQB11702.1"/>
    </source>
</evidence>
<comment type="caution">
    <text evidence="1">The sequence shown here is derived from an EMBL/GenBank/DDBJ whole genome shotgun (WGS) entry which is preliminary data.</text>
</comment>